<dbReference type="Proteomes" id="UP000287224">
    <property type="component" value="Unassembled WGS sequence"/>
</dbReference>
<comment type="similarity">
    <text evidence="1">Belongs to the F420H(2)-dependent quinone reductase family.</text>
</comment>
<name>A0A401ZS73_9CHLR</name>
<organism evidence="3 4">
    <name type="scientific">Dictyobacter aurantiacus</name>
    <dbReference type="NCBI Taxonomy" id="1936993"/>
    <lineage>
        <taxon>Bacteria</taxon>
        <taxon>Bacillati</taxon>
        <taxon>Chloroflexota</taxon>
        <taxon>Ktedonobacteria</taxon>
        <taxon>Ktedonobacterales</taxon>
        <taxon>Dictyobacteraceae</taxon>
        <taxon>Dictyobacter</taxon>
    </lineage>
</organism>
<evidence type="ECO:0000313" key="3">
    <source>
        <dbReference type="EMBL" id="GCE09739.1"/>
    </source>
</evidence>
<protein>
    <recommendedName>
        <fullName evidence="5">Nitroreductase</fullName>
    </recommendedName>
</protein>
<comment type="catalytic activity">
    <reaction evidence="2">
        <text>oxidized coenzyme F420-(gamma-L-Glu)(n) + a quinol + H(+) = reduced coenzyme F420-(gamma-L-Glu)(n) + a quinone</text>
        <dbReference type="Rhea" id="RHEA:39663"/>
        <dbReference type="Rhea" id="RHEA-COMP:12939"/>
        <dbReference type="Rhea" id="RHEA-COMP:14378"/>
        <dbReference type="ChEBI" id="CHEBI:15378"/>
        <dbReference type="ChEBI" id="CHEBI:24646"/>
        <dbReference type="ChEBI" id="CHEBI:132124"/>
        <dbReference type="ChEBI" id="CHEBI:133980"/>
        <dbReference type="ChEBI" id="CHEBI:139511"/>
    </reaction>
</comment>
<dbReference type="GO" id="GO:0005886">
    <property type="term" value="C:plasma membrane"/>
    <property type="evidence" value="ECO:0007669"/>
    <property type="project" value="TreeGrafter"/>
</dbReference>
<keyword evidence="4" id="KW-1185">Reference proteome</keyword>
<dbReference type="AlphaFoldDB" id="A0A401ZS73"/>
<dbReference type="InterPro" id="IPR004378">
    <property type="entry name" value="F420H2_quin_Rdtase"/>
</dbReference>
<sequence length="163" mass="18388">MSNLHERNDVDVTNRDTYDLENKAAFKKQMDMLNPPVIQEFRASDGKIGGQFTGHDILLLHTIGAKSQQPRINPVGYVPYGDAILIIASKGGAPTNPDWYYNILAHPEVELEVGTERFKAHARITEGEERDRLFAIFTNKEPGMGEYQTHTTRLLPVIVLTRI</sequence>
<evidence type="ECO:0000256" key="1">
    <source>
        <dbReference type="ARBA" id="ARBA00008710"/>
    </source>
</evidence>
<dbReference type="Gene3D" id="2.30.110.10">
    <property type="entry name" value="Electron Transport, Fmn-binding Protein, Chain A"/>
    <property type="match status" value="1"/>
</dbReference>
<reference evidence="4" key="1">
    <citation type="submission" date="2018-12" db="EMBL/GenBank/DDBJ databases">
        <title>Tengunoibacter tsumagoiensis gen. nov., sp. nov., Dictyobacter kobayashii sp. nov., D. alpinus sp. nov., and D. joshuensis sp. nov. and description of Dictyobacteraceae fam. nov. within the order Ktedonobacterales isolated from Tengu-no-mugimeshi.</title>
        <authorList>
            <person name="Wang C.M."/>
            <person name="Zheng Y."/>
            <person name="Sakai Y."/>
            <person name="Toyoda A."/>
            <person name="Minakuchi Y."/>
            <person name="Abe K."/>
            <person name="Yokota A."/>
            <person name="Yabe S."/>
        </authorList>
    </citation>
    <scope>NUCLEOTIDE SEQUENCE [LARGE SCALE GENOMIC DNA]</scope>
    <source>
        <strain evidence="4">S-27</strain>
    </source>
</reference>
<dbReference type="GO" id="GO:0016491">
    <property type="term" value="F:oxidoreductase activity"/>
    <property type="evidence" value="ECO:0007669"/>
    <property type="project" value="InterPro"/>
</dbReference>
<proteinExistence type="inferred from homology"/>
<dbReference type="NCBIfam" id="TIGR00026">
    <property type="entry name" value="hi_GC_TIGR00026"/>
    <property type="match status" value="1"/>
</dbReference>
<dbReference type="PANTHER" id="PTHR39428:SF1">
    <property type="entry name" value="F420H(2)-DEPENDENT QUINONE REDUCTASE RV1261C"/>
    <property type="match status" value="1"/>
</dbReference>
<dbReference type="PANTHER" id="PTHR39428">
    <property type="entry name" value="F420H(2)-DEPENDENT QUINONE REDUCTASE RV1261C"/>
    <property type="match status" value="1"/>
</dbReference>
<dbReference type="EMBL" id="BIFQ01000002">
    <property type="protein sequence ID" value="GCE09739.1"/>
    <property type="molecule type" value="Genomic_DNA"/>
</dbReference>
<evidence type="ECO:0008006" key="5">
    <source>
        <dbReference type="Google" id="ProtNLM"/>
    </source>
</evidence>
<dbReference type="SUPFAM" id="SSF50475">
    <property type="entry name" value="FMN-binding split barrel"/>
    <property type="match status" value="1"/>
</dbReference>
<evidence type="ECO:0000313" key="4">
    <source>
        <dbReference type="Proteomes" id="UP000287224"/>
    </source>
</evidence>
<dbReference type="Pfam" id="PF04075">
    <property type="entry name" value="F420H2_quin_red"/>
    <property type="match status" value="1"/>
</dbReference>
<evidence type="ECO:0000256" key="2">
    <source>
        <dbReference type="ARBA" id="ARBA00049106"/>
    </source>
</evidence>
<dbReference type="RefSeq" id="WP_235845949.1">
    <property type="nucleotide sequence ID" value="NZ_BIFQ01000002.1"/>
</dbReference>
<dbReference type="InterPro" id="IPR012349">
    <property type="entry name" value="Split_barrel_FMN-bd"/>
</dbReference>
<accession>A0A401ZS73</accession>
<comment type="caution">
    <text evidence="3">The sequence shown here is derived from an EMBL/GenBank/DDBJ whole genome shotgun (WGS) entry which is preliminary data.</text>
</comment>
<gene>
    <name evidence="3" type="ORF">KDAU_70680</name>
</gene>
<dbReference type="GO" id="GO:0070967">
    <property type="term" value="F:coenzyme F420 binding"/>
    <property type="evidence" value="ECO:0007669"/>
    <property type="project" value="TreeGrafter"/>
</dbReference>